<accession>A0A8S1KQG8</accession>
<feature type="region of interest" description="Disordered" evidence="2">
    <location>
        <begin position="183"/>
        <end position="206"/>
    </location>
</feature>
<keyword evidence="1" id="KW-0175">Coiled coil</keyword>
<keyword evidence="4" id="KW-1185">Reference proteome</keyword>
<name>A0A8S1KQG8_PARPR</name>
<dbReference type="EMBL" id="CAJJDM010000025">
    <property type="protein sequence ID" value="CAD8057720.1"/>
    <property type="molecule type" value="Genomic_DNA"/>
</dbReference>
<dbReference type="AlphaFoldDB" id="A0A8S1KQG8"/>
<comment type="caution">
    <text evidence="3">The sequence shown here is derived from an EMBL/GenBank/DDBJ whole genome shotgun (WGS) entry which is preliminary data.</text>
</comment>
<organism evidence="3 4">
    <name type="scientific">Paramecium primaurelia</name>
    <dbReference type="NCBI Taxonomy" id="5886"/>
    <lineage>
        <taxon>Eukaryota</taxon>
        <taxon>Sar</taxon>
        <taxon>Alveolata</taxon>
        <taxon>Ciliophora</taxon>
        <taxon>Intramacronucleata</taxon>
        <taxon>Oligohymenophorea</taxon>
        <taxon>Peniculida</taxon>
        <taxon>Parameciidae</taxon>
        <taxon>Paramecium</taxon>
    </lineage>
</organism>
<dbReference type="OMA" id="KSGINEC"/>
<proteinExistence type="predicted"/>
<dbReference type="Proteomes" id="UP000688137">
    <property type="component" value="Unassembled WGS sequence"/>
</dbReference>
<protein>
    <submittedName>
        <fullName evidence="3">Uncharacterized protein</fullName>
    </submittedName>
</protein>
<evidence type="ECO:0000256" key="1">
    <source>
        <dbReference type="SAM" id="Coils"/>
    </source>
</evidence>
<evidence type="ECO:0000313" key="4">
    <source>
        <dbReference type="Proteomes" id="UP000688137"/>
    </source>
</evidence>
<evidence type="ECO:0000256" key="2">
    <source>
        <dbReference type="SAM" id="MobiDB-lite"/>
    </source>
</evidence>
<evidence type="ECO:0000313" key="3">
    <source>
        <dbReference type="EMBL" id="CAD8057720.1"/>
    </source>
</evidence>
<feature type="compositionally biased region" description="Low complexity" evidence="2">
    <location>
        <begin position="183"/>
        <end position="204"/>
    </location>
</feature>
<sequence length="254" mass="30625">MFINNNTQNQKLKVLNNENRNTQESYFKQDKENYYKQWEQNLNQRETQLEQKYKELKNYSKKLKIKSDELVKQKLELGEKIERYNRLLEQIIQVQLSERQVNRAGSLTPNTSKTRINKSGINECQQRVANLLQKIRHTSKTNLKTQQFSYFGNNSDYEEILFSKRQNHSNSFTGIMNVSAQDQINQQHQQQQQQQLQQLQNETQQQEDRNQKETLLCCENDLLNHQTQLQQMEKNQKHFYSKVYEEMNKLKQQL</sequence>
<gene>
    <name evidence="3" type="ORF">PPRIM_AZ9-3.1.T0260185</name>
</gene>
<reference evidence="3" key="1">
    <citation type="submission" date="2021-01" db="EMBL/GenBank/DDBJ databases">
        <authorList>
            <consortium name="Genoscope - CEA"/>
            <person name="William W."/>
        </authorList>
    </citation>
    <scope>NUCLEOTIDE SEQUENCE</scope>
</reference>
<feature type="coiled-coil region" evidence="1">
    <location>
        <begin position="5"/>
        <end position="76"/>
    </location>
</feature>